<dbReference type="InterPro" id="IPR016181">
    <property type="entry name" value="Acyl_CoA_acyltransferase"/>
</dbReference>
<keyword evidence="11" id="KW-0511">Multifunctional enzyme</keyword>
<dbReference type="Gene3D" id="1.10.1240.100">
    <property type="match status" value="3"/>
</dbReference>
<dbReference type="InterPro" id="IPR049552">
    <property type="entry name" value="PKS_DH_N"/>
</dbReference>
<dbReference type="Pfam" id="PF08659">
    <property type="entry name" value="KR"/>
    <property type="match status" value="1"/>
</dbReference>
<dbReference type="InterPro" id="IPR036736">
    <property type="entry name" value="ACP-like_sf"/>
</dbReference>
<evidence type="ECO:0000256" key="2">
    <source>
        <dbReference type="ARBA" id="ARBA00004792"/>
    </source>
</evidence>
<dbReference type="PROSITE" id="PS52004">
    <property type="entry name" value="KS3_2"/>
    <property type="match status" value="3"/>
</dbReference>
<feature type="active site" description="Proton donor; for dehydratase activity" evidence="13">
    <location>
        <position position="1364"/>
    </location>
</feature>
<dbReference type="PANTHER" id="PTHR43775:SF37">
    <property type="entry name" value="SI:DKEY-61P9.11"/>
    <property type="match status" value="1"/>
</dbReference>
<feature type="region of interest" description="Disordered" evidence="14">
    <location>
        <begin position="2844"/>
        <end position="2878"/>
    </location>
</feature>
<dbReference type="InterPro" id="IPR000182">
    <property type="entry name" value="GNAT_dom"/>
</dbReference>
<dbReference type="Pfam" id="PF00550">
    <property type="entry name" value="PP-binding"/>
    <property type="match status" value="4"/>
</dbReference>
<evidence type="ECO:0000259" key="17">
    <source>
        <dbReference type="PROSITE" id="PS52004"/>
    </source>
</evidence>
<evidence type="ECO:0000256" key="13">
    <source>
        <dbReference type="PROSITE-ProRule" id="PRU01363"/>
    </source>
</evidence>
<comment type="pathway">
    <text evidence="3">Lipid metabolism; fatty acid biosynthesis.</text>
</comment>
<dbReference type="GO" id="GO:0071770">
    <property type="term" value="P:DIM/DIP cell wall layer assembly"/>
    <property type="evidence" value="ECO:0007669"/>
    <property type="project" value="TreeGrafter"/>
</dbReference>
<dbReference type="InterPro" id="IPR020807">
    <property type="entry name" value="PKS_DH"/>
</dbReference>
<dbReference type="InterPro" id="IPR049551">
    <property type="entry name" value="PKS_DH_C"/>
</dbReference>
<dbReference type="Pfam" id="PF22621">
    <property type="entry name" value="CurL-like_PKS_C"/>
    <property type="match status" value="1"/>
</dbReference>
<dbReference type="InterPro" id="IPR005814">
    <property type="entry name" value="Aminotrans_3"/>
</dbReference>
<dbReference type="InterPro" id="IPR018201">
    <property type="entry name" value="Ketoacyl_synth_AS"/>
</dbReference>
<dbReference type="Gene3D" id="3.40.47.10">
    <property type="match status" value="3"/>
</dbReference>
<dbReference type="HOGENOM" id="CLU_000124_0_0_6"/>
<dbReference type="GO" id="GO:0005737">
    <property type="term" value="C:cytoplasm"/>
    <property type="evidence" value="ECO:0007669"/>
    <property type="project" value="UniProtKB-SubCell"/>
</dbReference>
<dbReference type="InterPro" id="IPR016039">
    <property type="entry name" value="Thiolase-like"/>
</dbReference>
<dbReference type="SMART" id="SM00829">
    <property type="entry name" value="PKS_ER"/>
    <property type="match status" value="1"/>
</dbReference>
<dbReference type="PROSITE" id="PS00012">
    <property type="entry name" value="PHOSPHOPANTETHEINE"/>
    <property type="match status" value="1"/>
</dbReference>
<feature type="compositionally biased region" description="Polar residues" evidence="14">
    <location>
        <begin position="2844"/>
        <end position="2870"/>
    </location>
</feature>
<dbReference type="SUPFAM" id="SSF47336">
    <property type="entry name" value="ACP-like"/>
    <property type="match status" value="4"/>
</dbReference>
<comment type="subcellular location">
    <subcellularLocation>
        <location evidence="1">Cytoplasm</location>
    </subcellularLocation>
</comment>
<organism evidence="19 20">
    <name type="scientific">Xenorhabdus bovienii str. Intermedium</name>
    <dbReference type="NCBI Taxonomy" id="1379677"/>
    <lineage>
        <taxon>Bacteria</taxon>
        <taxon>Pseudomonadati</taxon>
        <taxon>Pseudomonadota</taxon>
        <taxon>Gammaproteobacteria</taxon>
        <taxon>Enterobacterales</taxon>
        <taxon>Morganellaceae</taxon>
        <taxon>Xenorhabdus</taxon>
    </lineage>
</organism>
<dbReference type="InterPro" id="IPR015424">
    <property type="entry name" value="PyrdxlP-dep_Trfase"/>
</dbReference>
<keyword evidence="9" id="KW-0677">Repeat</keyword>
<dbReference type="PROSITE" id="PS52019">
    <property type="entry name" value="PKS_MFAS_DH"/>
    <property type="match status" value="1"/>
</dbReference>
<feature type="domain" description="N-acetyltransferase" evidence="16">
    <location>
        <begin position="205"/>
        <end position="399"/>
    </location>
</feature>
<dbReference type="Gene3D" id="3.90.180.10">
    <property type="entry name" value="Medium-chain alcohol dehydrogenases, catalytic domain"/>
    <property type="match status" value="1"/>
</dbReference>
<dbReference type="SMART" id="SM01294">
    <property type="entry name" value="PKS_PP_betabranch"/>
    <property type="match status" value="2"/>
</dbReference>
<evidence type="ECO:0000256" key="5">
    <source>
        <dbReference type="ARBA" id="ARBA00022450"/>
    </source>
</evidence>
<dbReference type="InterPro" id="IPR054514">
    <property type="entry name" value="RhiE-like_linker"/>
</dbReference>
<dbReference type="GO" id="GO:0030170">
    <property type="term" value="F:pyridoxal phosphate binding"/>
    <property type="evidence" value="ECO:0007669"/>
    <property type="project" value="InterPro"/>
</dbReference>
<keyword evidence="6" id="KW-0963">Cytoplasm</keyword>
<keyword evidence="7" id="KW-0597">Phosphoprotein</keyword>
<dbReference type="InterPro" id="IPR049900">
    <property type="entry name" value="PKS_mFAS_DH"/>
</dbReference>
<dbReference type="Gene3D" id="3.90.1150.10">
    <property type="entry name" value="Aspartate Aminotransferase, domain 1"/>
    <property type="match status" value="1"/>
</dbReference>
<dbReference type="GO" id="GO:0006633">
    <property type="term" value="P:fatty acid biosynthetic process"/>
    <property type="evidence" value="ECO:0007669"/>
    <property type="project" value="UniProtKB-UniPathway"/>
</dbReference>
<evidence type="ECO:0000256" key="6">
    <source>
        <dbReference type="ARBA" id="ARBA00022490"/>
    </source>
</evidence>
<dbReference type="RefSeq" id="WP_051875388.1">
    <property type="nucleotide sequence ID" value="NZ_CAWLWA010000186.1"/>
</dbReference>
<dbReference type="InterPro" id="IPR020806">
    <property type="entry name" value="PKS_PP-bd"/>
</dbReference>
<sequence length="4472" mass="491764">MRSFLNSYSNDIEKKMMSHFDVRIPLAEQPRYIVHTKCRDGKLLKQIYQMLCNNTERGQHLQEYPLTLIAVDTDNSSLSETENNLKGLPHITLLSALTEPLTMVEAMKKAGINDLEAALYIQTLVNHADQPDEEPLSIQNWRQVLNNNPHGLLILQEHSLPSADAETFLLSAAKAGLFTPNAAIRFPKSGKLSKVTLNHFETRDYQVRLAEITDLDALDKLEKLCWKAEIQTPREVLAKRLNAYPQGQFVMEYAGKVIGVIYSQRINSETALKKRTAEDVLELHRDNGTIIQLLAVNIDPQYQERQWGNQLLEFMLQRCALLPNLKSVVAVTLCKGFHKQTALPIKHYINSRNEYGRLVDPVLGFHERHGAQIIGLISDYRANDLDNKGYGVLVRYDIYHRVPLSIEIQPSSDGTDAGDDMSLHAPALNSAPMDAADSMTELFTNLLGKDNENAFAPDSPIMEMGLDSADVLSLSDQISARFNLQLPSAFFFEFNTPARIIDYIKVHAAKEHNHKAPLMQDSPVSEHSHETITLSTMKPHDAETRHADTSLNTKDIAIIGMSCRLPGNIETPDELWQLLQAEKSAIGELPENRWHWPSSINPKTQHKGIDCGGFLPDIARFDAPFFRLSRKEAELIDPQQRLLLELTWAALEDCGYTANSSTWRETGVFIGASGSDYRLMLEQQDVQVQAQMATGNSMAILANRISYFYDWQGPSLVIDTACSSSLVAVHEALRALHSGECSQALVGGINIICHPGNTLAYYKSGMLSTEGRCHTFDAGANGYVRSEGAVVLMLKPLAQALADHDQIHAVIKGSAVNHGGKASGLTAPNPARQTQLIQKAWRNAGINPSNISYIEAHGTGTALGDPIEIRGLTEAFSTYAKNTSATKCGVGSLKTNLGHLEAAAGIAGLLKVILSFKHQSLAASINFKKLNPEINLKNTPLYVVDKYQPWASPEEAPRMAGVSSFGSGGTNAHVVLAEFISAEPAELAAAAPVLITLSAKNRERLTAYATRLVNYLETQNQAGQSLSLASFAYSLQRRYPMEERIAFVVSSMTQLRESLHRLSIGQSVAGSYQGTVKSAPPTSEHPEIKSDLSCPSGEHELNAIGEGWVKGDLIGHWSVLYSPLPALISLPTYPFATEQYWFHASASDDDCVTSHHSLVIENDSNVFSTTFGCRLSGNEFFLTDHQIEGRKILPAAAYLEIARECISRAYEHQKSSSSETVHQSEIVLEDIVWLSPVIVDDQPVSLKIDVLPQNENTADFQIYSLGNDGEQFTYCKGRGQLTDTQSRKNISDENGINTLLSGVSAMKSVDVYEKLLSMGLQYGSAHQPIDTLKLDEKQLLAYLDLPEVIRDTQTDFVLHPSIVDGAFQAATLLMVGQDTSNPLMVPFAIGSVHIFRPTPVTPQITARYSTGSSALDSLPKIDIDISDEQGNVSVRFSRFCSRKLGTALSAPQPKQKAPQPLVVDTHVDPGLPLKTKQKSFEDRVLNFLKRQLAEVLKAQPESLDADARFENFGIDSVMSIDLILALDDSFDELPATLFFEVQTIRQLGEYLVEHQLERLQAIIGSEQMEAIAEPPAVPQAATADEPPRRLKMPLLPSQAPTTSYVSHDHNDSDDDEIAIIGLSGRYPKAQDLNQFWQNLQAGLDCITEIPLSRWDHSRYFDPDRNQAGKSNSKWGGFIDGVAEFDPLFFNISPREAEFMDPQERLFLQCVYETIEDAGYTRENLTHSSGKGATRDVGVFVGVMYEEYQLYGAQAQMQGNNIGLGGFASSIANRVSYVCNFHGPSIALDTMCSSSLTALHLAMQHLRNEPDALAIVGGVNVSIHPNKYLVLAQGRFTSSKGRCESFGEGGDGYVPAEGVGAILLKRKKAAIADGDHIYGLVSATSINHGGRTNGYTVPSPLVQRDVIARCLKDAQLNPQVISYIEAHGTGTALGDPIEIDGLTKAFNQLSETPLIQTCAIGSVKSNIGHCESAAGIAGITKILLQMKHRKLVPSLHSTRLNSNIVFGKTPFKVQQTLEEWRRPVLSINGELKEYPRIAGLSSFGAGGANAHAIIKEYVMADEYQNTSISNTLTNNTATSAIILLSAHSEAQLIQQAERLLAHLENQPLTDAQLPDLAYTLQVGREAMSERVATTVSTVSGLVEQLTQLIADFDSPSNGWLRGSIHADHGSLTMLGSDYDMKEVAVTWLEQEKYQPVLSLWVNGLNIDWQRIYPQDRRPRRLSLPTYPFAKEVYWADVPSPALIQESAADSGLEAYVPVWEPVQSLPSSLTPQFGKGTFVIDCSGGAASSMSTLPNVNYLTVSAISSIPNLLRTIEQSGKLAHLVWCLPKGALSDSLDNFIHDQENGLLFGLRLFKGLAELGYDIHPLQLTVITWQTQAINNEILCPAHASVHGLLGSVAKEYGHWAIRVVDLSLEEGKQQLEQSFGLPDDPAGNAFAHRQGQWYHQRLTPVPLPAQSPVSSAYKHNGVYVVVGGAGGLGETWSEWIIRNYQAHVVWFGRRASDADIQAKIRRLASLGPAPLYIQADVSDRESLDNAVKQVHAAYGKVNGIVHSSLVLNDRSLSNMDETSFRVSIAAKIDTSVRIIQAFDHDPLDFALFFSSLASFSKPAGQCNYAAGCLFTDAFAHYLSQVKNYPGKVINWGYWGSVGVAVDEKLRTRMRASGLESIEPAEGMAALNHLLAAPFNQMVLVKVNDTNAIARLCGMDSGFQTMAVNTLPSRDETPVISDTTLSQHQVDLMREQISPAFSSVNLQQETDKAQLSDRVRTAVRECIAAVLRIDLSKIRDNQAFAEYGVDSIIAVNLINQINKQCGLSLNTTVIFDYSTAEKLVSHIITQHADKLPASFRQQVSQQPEKISPAPQQSIPQARQEPSSALRADHDTVGRYEVESYETGSDEIGTYHRIEIRGPGTLDDVHLVKAGLAPLASDQVRVAIKAYSLNFGDLLCISGLYPTMPPYPFTPGFESAGIVVEVGQDVEDVAIGDEVIVIAGDQLGGHATVATCHPKQLLTKPEGISFQEACSLPIVGITMLAAFDKLQPQAGETIVIQTATSGVGLIAVALAKHWSLEIIATAGSEDKLHYLRQLGVKHCINYESQDFEKEVMAITHGAGVDIVINTLPGEAINKGLRSLAASGRYVELAMTALKAMNTVDLSVLKDNQSFHSIDLRRLGKARPEKIRAYWQQLVGLLEAGVIRPTLSQILPIEHFKAAYARLQDRRNIGKVVVEISKPYQYQGKPTPVVHDPLSEKIAIIGMSGRFPQSDNLTQLWQHLANGDDLITATDRWPLPAQDENGRPLCREGGFLTDIDKFDARFFNVSDSEAIYMDPQQRLFLEEAWNALEDAGYAGVQNGKNQCGVYVGCTAGDYSRLFQSEPPAQSFWGNASSVIAARISYYLDLKGPAITVDTACSSSLVAMHLACQALRNKESDLALAGGVYVQSTSEFYRASNRAGMLSPTNRCHTFDETADGFVPSEGVGVVVLKRLHDALKDGDHIYGVIRGMAINQDGATNGITAPSAASQMELERQVYDRFNIDPADIQYVEAHGTGTRLGDPIELEALTKAFRQDTDKTGYCAIGSIKSNLGHTITTAGVAGVLKVLLSMQHRQIPPSIHYQHGNPDIDFHNSPFYVNDTLKHWNTAEGKKRLATVSSFGFSGTNAHMVIEDFAGTPSIIAKPTSDYLIVLSARNERQLTQVARRLLNHLRQRPETDISHVAFTLLLGRRHHEYRLATVVRDLSQLTEHLVQWCTDPQTPAFWLGDNSQGHHAQPEIRQKGLQALALCQASSLPEQYRAHLATIAELYVQGYDLPYEKLFKGSKPARISLPTYPFERRRYWVETTVNPISQAAYIPQAPVIQPPLSATGNQHTAHVEPTYHRHGGGNNDPHSHHGDAQVNNKPAILNAVKTIIKDVSGIHENEINEHVNIFQIGLDSMMLMKIKQIVESEFGVDVQMSEFYSKTDSVDKLATYISHHAVQPSISDNALPDYTLPHFPGETPVTITHTQAYRGDNATGKKEVTAMSHNSEKPHASHTLTSQQQQFIQDFILRFNARTRSSKEFIEQNRSFLSDWINVLGFRHDLKELVYPVVAQRADGSKFWDADGNAYVDIAMGYGVSYFGHNPAMVKQALEQQIQIGFPLGPQCATAGKVAELICQLTGAERVAFSNTGTEAIMTALRLARCVSRRSKVVIFENSYHGFYDGVLATAAGQRVLPVAPGILQNQVNDTVVLKYNDPHSLDVIRSMRHELAAVVVEPVQTRALILPTTAYLNELRAITQESGIALIFDEVVTGFRVCPGGAQQYFNIKADMAIYGKLVGGGLPIGVVTGIPRYLDGIDGGEWRFGDHSAPQKEMTFFAGTFCKHPLTMVTAYTVLNHLKQQGPGLQQTVNARMNYLADTLNDFFVQENVPFHIRHFGPTFRFVPEGKDRTTLQHPIAAELFYHLLMEKGIYTWERRICNLSTAHSDADINAVIHAAKSAIVELRSGGFL</sequence>
<proteinExistence type="inferred from homology"/>
<dbReference type="GO" id="GO:0031177">
    <property type="term" value="F:phosphopantetheine binding"/>
    <property type="evidence" value="ECO:0007669"/>
    <property type="project" value="InterPro"/>
</dbReference>
<dbReference type="Pfam" id="PF21089">
    <property type="entry name" value="PKS_DH_N"/>
    <property type="match status" value="1"/>
</dbReference>
<feature type="domain" description="Ketosynthase family 3 (KS3)" evidence="17">
    <location>
        <begin position="3241"/>
        <end position="3656"/>
    </location>
</feature>
<dbReference type="PROSITE" id="PS50075">
    <property type="entry name" value="CARRIER"/>
    <property type="match status" value="4"/>
</dbReference>
<evidence type="ECO:0000259" key="15">
    <source>
        <dbReference type="PROSITE" id="PS50075"/>
    </source>
</evidence>
<keyword evidence="5" id="KW-0596">Phosphopantetheine</keyword>
<gene>
    <name evidence="19" type="ORF">XBI1_2660056</name>
</gene>
<dbReference type="Pfam" id="PF22336">
    <property type="entry name" value="RhiE-like_linker"/>
    <property type="match status" value="1"/>
</dbReference>
<evidence type="ECO:0000313" key="19">
    <source>
        <dbReference type="EMBL" id="CDH33496.1"/>
    </source>
</evidence>
<dbReference type="InterPro" id="IPR042104">
    <property type="entry name" value="PKS_dehydratase_sf"/>
</dbReference>
<evidence type="ECO:0000259" key="18">
    <source>
        <dbReference type="PROSITE" id="PS52019"/>
    </source>
</evidence>
<evidence type="ECO:0000313" key="20">
    <source>
        <dbReference type="Proteomes" id="UP000028480"/>
    </source>
</evidence>
<dbReference type="CDD" id="cd08953">
    <property type="entry name" value="KR_2_SDR_x"/>
    <property type="match status" value="1"/>
</dbReference>
<dbReference type="InterPro" id="IPR036291">
    <property type="entry name" value="NAD(P)-bd_dom_sf"/>
</dbReference>
<dbReference type="InterPro" id="IPR013149">
    <property type="entry name" value="ADH-like_C"/>
</dbReference>
<dbReference type="Pfam" id="PF02801">
    <property type="entry name" value="Ketoacyl-synt_C"/>
    <property type="match status" value="3"/>
</dbReference>
<dbReference type="Pfam" id="PF00109">
    <property type="entry name" value="ketoacyl-synt"/>
    <property type="match status" value="3"/>
</dbReference>
<evidence type="ECO:0000256" key="4">
    <source>
        <dbReference type="ARBA" id="ARBA00006484"/>
    </source>
</evidence>
<dbReference type="Pfam" id="PF23525">
    <property type="entry name" value="Methyltransf_36"/>
    <property type="match status" value="1"/>
</dbReference>
<dbReference type="InterPro" id="IPR032821">
    <property type="entry name" value="PKS_assoc"/>
</dbReference>
<dbReference type="SMART" id="SM00826">
    <property type="entry name" value="PKS_DH"/>
    <property type="match status" value="1"/>
</dbReference>
<dbReference type="GO" id="GO:0004312">
    <property type="term" value="F:fatty acid synthase activity"/>
    <property type="evidence" value="ECO:0007669"/>
    <property type="project" value="TreeGrafter"/>
</dbReference>
<dbReference type="InterPro" id="IPR006162">
    <property type="entry name" value="Ppantetheine_attach_site"/>
</dbReference>
<dbReference type="InterPro" id="IPR009081">
    <property type="entry name" value="PP-bd_ACP"/>
</dbReference>
<dbReference type="SUPFAM" id="SSF55729">
    <property type="entry name" value="Acyl-CoA N-acyltransferases (Nat)"/>
    <property type="match status" value="1"/>
</dbReference>
<dbReference type="Pfam" id="PF14765">
    <property type="entry name" value="PS-DH"/>
    <property type="match status" value="1"/>
</dbReference>
<dbReference type="GO" id="GO:0004315">
    <property type="term" value="F:3-oxoacyl-[acyl-carrier-protein] synthase activity"/>
    <property type="evidence" value="ECO:0007669"/>
    <property type="project" value="InterPro"/>
</dbReference>
<feature type="domain" description="Carrier" evidence="15">
    <location>
        <begin position="1478"/>
        <end position="1555"/>
    </location>
</feature>
<dbReference type="PROSITE" id="PS51186">
    <property type="entry name" value="GNAT"/>
    <property type="match status" value="1"/>
</dbReference>
<dbReference type="GO" id="GO:0005886">
    <property type="term" value="C:plasma membrane"/>
    <property type="evidence" value="ECO:0007669"/>
    <property type="project" value="TreeGrafter"/>
</dbReference>
<dbReference type="InterPro" id="IPR014031">
    <property type="entry name" value="Ketoacyl_synth_C"/>
</dbReference>
<keyword evidence="8" id="KW-0808">Transferase</keyword>
<comment type="pathway">
    <text evidence="2">Antibiotic biosynthesis.</text>
</comment>
<feature type="active site" description="Proton acceptor; for dehydratase activity" evidence="13">
    <location>
        <position position="1185"/>
    </location>
</feature>
<dbReference type="PANTHER" id="PTHR43775">
    <property type="entry name" value="FATTY ACID SYNTHASE"/>
    <property type="match status" value="1"/>
</dbReference>
<feature type="region of interest" description="N-terminal hotdog fold" evidence="13">
    <location>
        <begin position="1156"/>
        <end position="1286"/>
    </location>
</feature>
<dbReference type="InterPro" id="IPR014030">
    <property type="entry name" value="Ketoacyl_synth_N"/>
</dbReference>
<dbReference type="SMART" id="SM00822">
    <property type="entry name" value="PKS_KR"/>
    <property type="match status" value="1"/>
</dbReference>
<dbReference type="Gene3D" id="3.40.630.30">
    <property type="match status" value="1"/>
</dbReference>
<dbReference type="Pfam" id="PF00202">
    <property type="entry name" value="Aminotran_3"/>
    <property type="match status" value="1"/>
</dbReference>
<feature type="domain" description="Ketosynthase family 3 (KS3)" evidence="17">
    <location>
        <begin position="1614"/>
        <end position="2055"/>
    </location>
</feature>
<feature type="domain" description="PKS/mFAS DH" evidence="18">
    <location>
        <begin position="1156"/>
        <end position="1450"/>
    </location>
</feature>
<dbReference type="InterPro" id="IPR013968">
    <property type="entry name" value="PKS_KR"/>
</dbReference>
<dbReference type="EMBL" id="CBTB010000186">
    <property type="protein sequence ID" value="CDH33496.1"/>
    <property type="molecule type" value="Genomic_DNA"/>
</dbReference>
<dbReference type="InterPro" id="IPR015422">
    <property type="entry name" value="PyrdxlP-dep_Trfase_small"/>
</dbReference>
<comment type="caution">
    <text evidence="19">The sequence shown here is derived from an EMBL/GenBank/DDBJ whole genome shotgun (WGS) entry which is preliminary data.</text>
</comment>
<feature type="domain" description="Carrier" evidence="15">
    <location>
        <begin position="433"/>
        <end position="508"/>
    </location>
</feature>
<dbReference type="InterPro" id="IPR011032">
    <property type="entry name" value="GroES-like_sf"/>
</dbReference>
<dbReference type="Proteomes" id="UP000028480">
    <property type="component" value="Unassembled WGS sequence"/>
</dbReference>
<feature type="domain" description="Ketosynthase family 3 (KS3)" evidence="17">
    <location>
        <begin position="553"/>
        <end position="978"/>
    </location>
</feature>
<dbReference type="FunFam" id="3.40.47.10:FF:000019">
    <property type="entry name" value="Polyketide synthase type I"/>
    <property type="match status" value="3"/>
</dbReference>
<evidence type="ECO:0000256" key="3">
    <source>
        <dbReference type="ARBA" id="ARBA00005194"/>
    </source>
</evidence>
<dbReference type="GO" id="GO:0008483">
    <property type="term" value="F:transaminase activity"/>
    <property type="evidence" value="ECO:0007669"/>
    <property type="project" value="InterPro"/>
</dbReference>
<name>A0A077QMG8_XENBV</name>
<dbReference type="Gene3D" id="1.10.1200.10">
    <property type="entry name" value="ACP-like"/>
    <property type="match status" value="4"/>
</dbReference>
<dbReference type="Pfam" id="PF00107">
    <property type="entry name" value="ADH_zinc_N"/>
    <property type="match status" value="1"/>
</dbReference>
<dbReference type="Pfam" id="PF08240">
    <property type="entry name" value="ADH_N"/>
    <property type="match status" value="1"/>
</dbReference>
<evidence type="ECO:0000256" key="1">
    <source>
        <dbReference type="ARBA" id="ARBA00004496"/>
    </source>
</evidence>
<dbReference type="Pfam" id="PF16197">
    <property type="entry name" value="KAsynt_C_assoc"/>
    <property type="match status" value="1"/>
</dbReference>
<dbReference type="GO" id="GO:0016491">
    <property type="term" value="F:oxidoreductase activity"/>
    <property type="evidence" value="ECO:0007669"/>
    <property type="project" value="InterPro"/>
</dbReference>
<dbReference type="SMART" id="SM00825">
    <property type="entry name" value="PKS_KS"/>
    <property type="match status" value="3"/>
</dbReference>
<dbReference type="InterPro" id="IPR050091">
    <property type="entry name" value="PKS_NRPS_Biosynth_Enz"/>
</dbReference>
<feature type="domain" description="Carrier" evidence="15">
    <location>
        <begin position="2761"/>
        <end position="2835"/>
    </location>
</feature>
<dbReference type="CDD" id="cd00610">
    <property type="entry name" value="OAT_like"/>
    <property type="match status" value="1"/>
</dbReference>
<dbReference type="Gene3D" id="3.10.129.110">
    <property type="entry name" value="Polyketide synthase dehydratase"/>
    <property type="match status" value="1"/>
</dbReference>
<protein>
    <submittedName>
        <fullName evidence="19">Uncharacterized protein</fullName>
    </submittedName>
</protein>
<dbReference type="InterPro" id="IPR013154">
    <property type="entry name" value="ADH-like_N"/>
</dbReference>
<dbReference type="SMART" id="SM00823">
    <property type="entry name" value="PKS_PP"/>
    <property type="match status" value="4"/>
</dbReference>
<dbReference type="SUPFAM" id="SSF51735">
    <property type="entry name" value="NAD(P)-binding Rossmann-fold domains"/>
    <property type="match status" value="3"/>
</dbReference>
<evidence type="ECO:0000259" key="16">
    <source>
        <dbReference type="PROSITE" id="PS51186"/>
    </source>
</evidence>
<feature type="domain" description="Carrier" evidence="15">
    <location>
        <begin position="3887"/>
        <end position="3962"/>
    </location>
</feature>
<dbReference type="SUPFAM" id="SSF50129">
    <property type="entry name" value="GroES-like"/>
    <property type="match status" value="1"/>
</dbReference>
<evidence type="ECO:0000256" key="8">
    <source>
        <dbReference type="ARBA" id="ARBA00022679"/>
    </source>
</evidence>
<dbReference type="Gene3D" id="3.40.640.10">
    <property type="entry name" value="Type I PLP-dependent aspartate aminotransferase-like (Major domain)"/>
    <property type="match status" value="1"/>
</dbReference>
<feature type="region of interest" description="C-terminal hotdog fold" evidence="13">
    <location>
        <begin position="1301"/>
        <end position="1450"/>
    </location>
</feature>
<accession>A0A077QMG8</accession>
<evidence type="ECO:0000256" key="9">
    <source>
        <dbReference type="ARBA" id="ARBA00022737"/>
    </source>
</evidence>
<evidence type="ECO:0000256" key="14">
    <source>
        <dbReference type="SAM" id="MobiDB-lite"/>
    </source>
</evidence>
<dbReference type="InterPro" id="IPR015421">
    <property type="entry name" value="PyrdxlP-dep_Trfase_major"/>
</dbReference>
<dbReference type="InterPro" id="IPR020843">
    <property type="entry name" value="ER"/>
</dbReference>
<keyword evidence="10" id="KW-0663">Pyridoxal phosphate</keyword>
<dbReference type="InterPro" id="IPR020841">
    <property type="entry name" value="PKS_Beta-ketoAc_synthase_dom"/>
</dbReference>
<dbReference type="SUPFAM" id="SSF53383">
    <property type="entry name" value="PLP-dependent transferases"/>
    <property type="match status" value="1"/>
</dbReference>
<evidence type="ECO:0000256" key="11">
    <source>
        <dbReference type="ARBA" id="ARBA00023268"/>
    </source>
</evidence>
<evidence type="ECO:0000256" key="10">
    <source>
        <dbReference type="ARBA" id="ARBA00022898"/>
    </source>
</evidence>
<dbReference type="CDD" id="cd00833">
    <property type="entry name" value="PKS"/>
    <property type="match status" value="3"/>
</dbReference>
<dbReference type="PROSITE" id="PS00606">
    <property type="entry name" value="KS3_1"/>
    <property type="match status" value="2"/>
</dbReference>
<comment type="function">
    <text evidence="12">Involved in production of the polyketide antibiotic thailandamide.</text>
</comment>
<reference evidence="19" key="1">
    <citation type="submission" date="2013-07" db="EMBL/GenBank/DDBJ databases">
        <title>Sub-species coevolution in mutualistic symbiosis.</title>
        <authorList>
            <person name="Murfin K."/>
            <person name="Klassen J."/>
            <person name="Lee M."/>
            <person name="Forst S."/>
            <person name="Stock P."/>
            <person name="Goodrich-Blair H."/>
        </authorList>
    </citation>
    <scope>NUCLEOTIDE SEQUENCE [LARGE SCALE GENOMIC DNA]</scope>
    <source>
        <strain evidence="19">Intermedium</strain>
    </source>
</reference>
<dbReference type="UniPathway" id="UPA00094"/>
<evidence type="ECO:0000256" key="7">
    <source>
        <dbReference type="ARBA" id="ARBA00022553"/>
    </source>
</evidence>
<comment type="similarity">
    <text evidence="4">Belongs to the short-chain dehydrogenases/reductases (SDR) family.</text>
</comment>
<dbReference type="Gene3D" id="3.40.50.720">
    <property type="entry name" value="NAD(P)-binding Rossmann-like Domain"/>
    <property type="match status" value="2"/>
</dbReference>
<dbReference type="InterPro" id="IPR056393">
    <property type="entry name" value="AprA-like_MT2"/>
</dbReference>
<evidence type="ECO:0000256" key="12">
    <source>
        <dbReference type="ARBA" id="ARBA00054155"/>
    </source>
</evidence>
<dbReference type="InterPro" id="IPR057326">
    <property type="entry name" value="KR_dom"/>
</dbReference>
<dbReference type="SUPFAM" id="SSF53901">
    <property type="entry name" value="Thiolase-like"/>
    <property type="match status" value="3"/>
</dbReference>